<feature type="coiled-coil region" evidence="6">
    <location>
        <begin position="408"/>
        <end position="459"/>
    </location>
</feature>
<evidence type="ECO:0000256" key="5">
    <source>
        <dbReference type="ARBA" id="ARBA00023136"/>
    </source>
</evidence>
<dbReference type="FunFam" id="2.60.120.260:FF:000009">
    <property type="entry name" value="SUN domain-containing protein 1 isoform X1"/>
    <property type="match status" value="1"/>
</dbReference>
<evidence type="ECO:0000256" key="7">
    <source>
        <dbReference type="SAM" id="MobiDB-lite"/>
    </source>
</evidence>
<dbReference type="Gene3D" id="2.60.120.260">
    <property type="entry name" value="Galactose-binding domain-like"/>
    <property type="match status" value="1"/>
</dbReference>
<sequence>MDLRSSSRTSRSRSQTPFNFVEQELLKENHVEHSISRSTRKYTTTTRKTGNGKDFTDSTNEEYTLKSRYIKPSLRSTRSSKIITSDYSSEGENEVSSTRCLSDNERNRILEDAKKAADNSSGVTALGLYRKAKRYWDEYPKTDWTYSPFSKDRVEIAPGVVAMPNMSRRHISSYDKYTNTEPQGSYRNNRHIKPQALFSERSQKTESRTIVTFVKKVLFGILMLFVGIFYVCWNSISFVYKSAHRISLKIVKNIHRLTSRVMLLDTWLLRKRGNSGKSTYLYILCAVPLFLIGGFWLFSNMGDQNYGQLFQTSNGLPVASVESVGIQKEISQYPDDSNLESQHEKSVDRLYPSLQANNVPVTISSLTKDQLEIIGNYIERNFDVNKHIDYDEIIVKLLNTDPMLNKYNPKLQQKLEQQQSIIDDLTNELNKIKQYLVNLQNEKIDVDNLRMNIQKENMQKLDQLVYRMNRCCRKSINIDSYIFRTVTSLINNPNFLQNQVGFKNWLNSLFIAKTELEGKLSNITEHLDSKLDVLLENNNRVLMDQVIARLNLEFSQKYKTTNIIQGSEGSDITLTDQKIKDIVTESLKIYDADKTGLVDYAMEPMGGQVITTRCTESYHTGTAVVSVLGLPLWYPTSSPRTVITPGINPGKCWAFQNYPGLLVIKLMVPIKVEAFSLEHISKLLVPDGKIDSAPRDFEVYGLTNEQDRNGVRIGQYIYDYNGEPLQFFVAQTPNQVFEFIELRINSNHGNPNYTCLYRFRVHGQKQVQS</sequence>
<dbReference type="AlphaFoldDB" id="A0AAW1V520"/>
<dbReference type="GO" id="GO:0043495">
    <property type="term" value="F:protein-membrane adaptor activity"/>
    <property type="evidence" value="ECO:0007669"/>
    <property type="project" value="TreeGrafter"/>
</dbReference>
<accession>A0AAW1V520</accession>
<reference evidence="10 11" key="1">
    <citation type="submission" date="2023-03" db="EMBL/GenBank/DDBJ databases">
        <title>Genome insight into feeding habits of ladybird beetles.</title>
        <authorList>
            <person name="Li H.-S."/>
            <person name="Huang Y.-H."/>
            <person name="Pang H."/>
        </authorList>
    </citation>
    <scope>NUCLEOTIDE SEQUENCE [LARGE SCALE GENOMIC DNA]</scope>
    <source>
        <strain evidence="10">SYSU_2023b</strain>
        <tissue evidence="10">Whole body</tissue>
    </source>
</reference>
<proteinExistence type="predicted"/>
<feature type="region of interest" description="Disordered" evidence="7">
    <location>
        <begin position="36"/>
        <end position="58"/>
    </location>
</feature>
<gene>
    <name evidence="10" type="ORF">WA026_000473</name>
</gene>
<dbReference type="PANTHER" id="PTHR12911">
    <property type="entry name" value="SAD1/UNC-84-LIKE PROTEIN-RELATED"/>
    <property type="match status" value="1"/>
</dbReference>
<name>A0AAW1V520_9CUCU</name>
<dbReference type="PANTHER" id="PTHR12911:SF8">
    <property type="entry name" value="KLAROID PROTEIN-RELATED"/>
    <property type="match status" value="1"/>
</dbReference>
<feature type="transmembrane region" description="Helical" evidence="8">
    <location>
        <begin position="279"/>
        <end position="298"/>
    </location>
</feature>
<evidence type="ECO:0000256" key="4">
    <source>
        <dbReference type="ARBA" id="ARBA00023054"/>
    </source>
</evidence>
<dbReference type="PROSITE" id="PS51469">
    <property type="entry name" value="SUN"/>
    <property type="match status" value="1"/>
</dbReference>
<dbReference type="InterPro" id="IPR045119">
    <property type="entry name" value="SUN1-5"/>
</dbReference>
<comment type="subcellular location">
    <subcellularLocation>
        <location evidence="1">Membrane</location>
    </subcellularLocation>
</comment>
<evidence type="ECO:0000256" key="6">
    <source>
        <dbReference type="SAM" id="Coils"/>
    </source>
</evidence>
<keyword evidence="3 8" id="KW-1133">Transmembrane helix</keyword>
<keyword evidence="5 8" id="KW-0472">Membrane</keyword>
<keyword evidence="2 8" id="KW-0812">Transmembrane</keyword>
<comment type="caution">
    <text evidence="10">The sequence shown here is derived from an EMBL/GenBank/DDBJ whole genome shotgun (WGS) entry which is preliminary data.</text>
</comment>
<evidence type="ECO:0000256" key="3">
    <source>
        <dbReference type="ARBA" id="ARBA00022989"/>
    </source>
</evidence>
<protein>
    <recommendedName>
        <fullName evidence="9">SUN domain-containing protein</fullName>
    </recommendedName>
</protein>
<feature type="domain" description="SUN" evidence="9">
    <location>
        <begin position="606"/>
        <end position="766"/>
    </location>
</feature>
<feature type="transmembrane region" description="Helical" evidence="8">
    <location>
        <begin position="217"/>
        <end position="240"/>
    </location>
</feature>
<dbReference type="Pfam" id="PF07738">
    <property type="entry name" value="Sad1_UNC"/>
    <property type="match status" value="1"/>
</dbReference>
<dbReference type="Proteomes" id="UP001431783">
    <property type="component" value="Unassembled WGS sequence"/>
</dbReference>
<evidence type="ECO:0000256" key="8">
    <source>
        <dbReference type="SAM" id="Phobius"/>
    </source>
</evidence>
<evidence type="ECO:0000256" key="2">
    <source>
        <dbReference type="ARBA" id="ARBA00022692"/>
    </source>
</evidence>
<evidence type="ECO:0000259" key="9">
    <source>
        <dbReference type="PROSITE" id="PS51469"/>
    </source>
</evidence>
<keyword evidence="11" id="KW-1185">Reference proteome</keyword>
<evidence type="ECO:0000313" key="10">
    <source>
        <dbReference type="EMBL" id="KAK9888204.1"/>
    </source>
</evidence>
<organism evidence="10 11">
    <name type="scientific">Henosepilachna vigintioctopunctata</name>
    <dbReference type="NCBI Taxonomy" id="420089"/>
    <lineage>
        <taxon>Eukaryota</taxon>
        <taxon>Metazoa</taxon>
        <taxon>Ecdysozoa</taxon>
        <taxon>Arthropoda</taxon>
        <taxon>Hexapoda</taxon>
        <taxon>Insecta</taxon>
        <taxon>Pterygota</taxon>
        <taxon>Neoptera</taxon>
        <taxon>Endopterygota</taxon>
        <taxon>Coleoptera</taxon>
        <taxon>Polyphaga</taxon>
        <taxon>Cucujiformia</taxon>
        <taxon>Coccinelloidea</taxon>
        <taxon>Coccinellidae</taxon>
        <taxon>Epilachninae</taxon>
        <taxon>Epilachnini</taxon>
        <taxon>Henosepilachna</taxon>
    </lineage>
</organism>
<evidence type="ECO:0000313" key="11">
    <source>
        <dbReference type="Proteomes" id="UP001431783"/>
    </source>
</evidence>
<dbReference type="InterPro" id="IPR012919">
    <property type="entry name" value="SUN_dom"/>
</dbReference>
<dbReference type="EMBL" id="JARQZJ010000121">
    <property type="protein sequence ID" value="KAK9888204.1"/>
    <property type="molecule type" value="Genomic_DNA"/>
</dbReference>
<keyword evidence="4 6" id="KW-0175">Coiled coil</keyword>
<dbReference type="GO" id="GO:0034993">
    <property type="term" value="C:meiotic nuclear membrane microtubule tethering complex"/>
    <property type="evidence" value="ECO:0007669"/>
    <property type="project" value="TreeGrafter"/>
</dbReference>
<evidence type="ECO:0000256" key="1">
    <source>
        <dbReference type="ARBA" id="ARBA00004370"/>
    </source>
</evidence>